<organism evidence="3 4">
    <name type="scientific">Homoserinimonas aerilata</name>
    <dbReference type="NCBI Taxonomy" id="1162970"/>
    <lineage>
        <taxon>Bacteria</taxon>
        <taxon>Bacillati</taxon>
        <taxon>Actinomycetota</taxon>
        <taxon>Actinomycetes</taxon>
        <taxon>Micrococcales</taxon>
        <taxon>Microbacteriaceae</taxon>
        <taxon>Homoserinimonas</taxon>
    </lineage>
</organism>
<dbReference type="AlphaFoldDB" id="A0A542YJD4"/>
<dbReference type="SUPFAM" id="SSF53474">
    <property type="entry name" value="alpha/beta-Hydrolases"/>
    <property type="match status" value="1"/>
</dbReference>
<dbReference type="PANTHER" id="PTHR43798">
    <property type="entry name" value="MONOACYLGLYCEROL LIPASE"/>
    <property type="match status" value="1"/>
</dbReference>
<evidence type="ECO:0000313" key="3">
    <source>
        <dbReference type="EMBL" id="TQL48206.1"/>
    </source>
</evidence>
<dbReference type="InterPro" id="IPR000073">
    <property type="entry name" value="AB_hydrolase_1"/>
</dbReference>
<feature type="domain" description="Peptidase S33 tripeptidyl aminopeptidase-like C-terminal" evidence="2">
    <location>
        <begin position="185"/>
        <end position="241"/>
    </location>
</feature>
<comment type="caution">
    <text evidence="3">The sequence shown here is derived from an EMBL/GenBank/DDBJ whole genome shotgun (WGS) entry which is preliminary data.</text>
</comment>
<evidence type="ECO:0000313" key="4">
    <source>
        <dbReference type="Proteomes" id="UP000317998"/>
    </source>
</evidence>
<dbReference type="InterPro" id="IPR029058">
    <property type="entry name" value="AB_hydrolase_fold"/>
</dbReference>
<reference evidence="3 4" key="1">
    <citation type="submission" date="2019-06" db="EMBL/GenBank/DDBJ databases">
        <title>Sequencing the genomes of 1000 actinobacteria strains.</title>
        <authorList>
            <person name="Klenk H.-P."/>
        </authorList>
    </citation>
    <scope>NUCLEOTIDE SEQUENCE [LARGE SCALE GENOMIC DNA]</scope>
    <source>
        <strain evidence="3 4">DSM 26477</strain>
    </source>
</reference>
<dbReference type="RefSeq" id="WP_141880379.1">
    <property type="nucleotide sequence ID" value="NZ_VFOM01000001.1"/>
</dbReference>
<dbReference type="GO" id="GO:0046464">
    <property type="term" value="P:acylglycerol catabolic process"/>
    <property type="evidence" value="ECO:0007669"/>
    <property type="project" value="TreeGrafter"/>
</dbReference>
<gene>
    <name evidence="3" type="ORF">FB562_1292</name>
</gene>
<dbReference type="EMBL" id="VFOM01000001">
    <property type="protein sequence ID" value="TQL48206.1"/>
    <property type="molecule type" value="Genomic_DNA"/>
</dbReference>
<protein>
    <submittedName>
        <fullName evidence="3">Pimeloyl-ACP methyl ester carboxylesterase</fullName>
    </submittedName>
</protein>
<accession>A0A542YJD4</accession>
<keyword evidence="4" id="KW-1185">Reference proteome</keyword>
<dbReference type="PANTHER" id="PTHR43798:SF5">
    <property type="entry name" value="MONOACYLGLYCEROL LIPASE ABHD6"/>
    <property type="match status" value="1"/>
</dbReference>
<dbReference type="OrthoDB" id="9770427at2"/>
<dbReference type="Proteomes" id="UP000317998">
    <property type="component" value="Unassembled WGS sequence"/>
</dbReference>
<dbReference type="PRINTS" id="PR00111">
    <property type="entry name" value="ABHYDROLASE"/>
</dbReference>
<dbReference type="InterPro" id="IPR013595">
    <property type="entry name" value="Pept_S33_TAP-like_C"/>
</dbReference>
<name>A0A542YJD4_9MICO</name>
<dbReference type="GO" id="GO:0016020">
    <property type="term" value="C:membrane"/>
    <property type="evidence" value="ECO:0007669"/>
    <property type="project" value="TreeGrafter"/>
</dbReference>
<evidence type="ECO:0000259" key="1">
    <source>
        <dbReference type="Pfam" id="PF00561"/>
    </source>
</evidence>
<proteinExistence type="predicted"/>
<dbReference type="GO" id="GO:0047372">
    <property type="term" value="F:monoacylglycerol lipase activity"/>
    <property type="evidence" value="ECO:0007669"/>
    <property type="project" value="TreeGrafter"/>
</dbReference>
<dbReference type="InterPro" id="IPR050266">
    <property type="entry name" value="AB_hydrolase_sf"/>
</dbReference>
<feature type="domain" description="AB hydrolase-1" evidence="1">
    <location>
        <begin position="24"/>
        <end position="132"/>
    </location>
</feature>
<sequence length="244" mass="26839">MQQSEEFRVGDHVLVVSERGGDGPTFLLVHGLGMGRDAYTEFIDALARRGHAIALDLPGFGDSPEPQRSLPIPQMADLVAQYLAESGAEPVVAIGHSMGTQVVAELAARHPELVRELVLIAPTVNARERTVWRQVLRMLQDLLGEHPKVIARGLVLYAKAGPAWFVRKFRTMMAHHIEEVAPQIGVPTLVMRGERDRVCPEGWVRSVAELIPDATLKQVPGKSHETMISSAEPVADLITEFARR</sequence>
<dbReference type="Pfam" id="PF00561">
    <property type="entry name" value="Abhydrolase_1"/>
    <property type="match status" value="1"/>
</dbReference>
<dbReference type="Gene3D" id="3.40.50.1820">
    <property type="entry name" value="alpha/beta hydrolase"/>
    <property type="match status" value="1"/>
</dbReference>
<evidence type="ECO:0000259" key="2">
    <source>
        <dbReference type="Pfam" id="PF08386"/>
    </source>
</evidence>
<dbReference type="Pfam" id="PF08386">
    <property type="entry name" value="Abhydrolase_4"/>
    <property type="match status" value="1"/>
</dbReference>